<dbReference type="EMBL" id="LUKE01000003">
    <property type="protein sequence ID" value="KYG63645.1"/>
    <property type="molecule type" value="Genomic_DNA"/>
</dbReference>
<proteinExistence type="predicted"/>
<evidence type="ECO:0000313" key="2">
    <source>
        <dbReference type="EMBL" id="KYG63645.1"/>
    </source>
</evidence>
<organism evidence="2 3">
    <name type="scientific">Bdellovibrio bacteriovorus</name>
    <dbReference type="NCBI Taxonomy" id="959"/>
    <lineage>
        <taxon>Bacteria</taxon>
        <taxon>Pseudomonadati</taxon>
        <taxon>Bdellovibrionota</taxon>
        <taxon>Bdellovibrionia</taxon>
        <taxon>Bdellovibrionales</taxon>
        <taxon>Pseudobdellovibrionaceae</taxon>
        <taxon>Bdellovibrio</taxon>
    </lineage>
</organism>
<feature type="signal peptide" evidence="1">
    <location>
        <begin position="1"/>
        <end position="18"/>
    </location>
</feature>
<reference evidence="2 3" key="1">
    <citation type="submission" date="2016-03" db="EMBL/GenBank/DDBJ databases">
        <authorList>
            <person name="Ploux O."/>
        </authorList>
    </citation>
    <scope>NUCLEOTIDE SEQUENCE [LARGE SCALE GENOMIC DNA]</scope>
    <source>
        <strain evidence="2 3">R0</strain>
    </source>
</reference>
<accession>A0A150WJ93</accession>
<dbReference type="AlphaFoldDB" id="A0A150WJ93"/>
<keyword evidence="1" id="KW-0732">Signal</keyword>
<sequence>MKALVIVSLLLAHASTFAAPLPQEGLYRGLDGNKICTLEIVKVVTNKAEIKKLNQKDLDAGVFEEKDLPAYMLYVSLNGESKVRVVSGDETMNQVVPEDRAKGAVARISAGQGLLPFPVGSFMEILLDQNRKPISYSIVSLPFGKNISCEDLR</sequence>
<evidence type="ECO:0000256" key="1">
    <source>
        <dbReference type="SAM" id="SignalP"/>
    </source>
</evidence>
<dbReference type="Proteomes" id="UP000075320">
    <property type="component" value="Unassembled WGS sequence"/>
</dbReference>
<gene>
    <name evidence="2" type="ORF">AZI86_12505</name>
</gene>
<feature type="chain" id="PRO_5007573053" evidence="1">
    <location>
        <begin position="19"/>
        <end position="153"/>
    </location>
</feature>
<evidence type="ECO:0000313" key="3">
    <source>
        <dbReference type="Proteomes" id="UP000075320"/>
    </source>
</evidence>
<keyword evidence="3" id="KW-1185">Reference proteome</keyword>
<name>A0A150WJ93_BDEBC</name>
<protein>
    <submittedName>
        <fullName evidence="2">Uncharacterized protein</fullName>
    </submittedName>
</protein>
<comment type="caution">
    <text evidence="2">The sequence shown here is derived from an EMBL/GenBank/DDBJ whole genome shotgun (WGS) entry which is preliminary data.</text>
</comment>
<dbReference type="RefSeq" id="WP_061835539.1">
    <property type="nucleotide sequence ID" value="NZ_LUKE01000003.1"/>
</dbReference>